<dbReference type="Pfam" id="PF00107">
    <property type="entry name" value="ADH_zinc_N"/>
    <property type="match status" value="1"/>
</dbReference>
<dbReference type="InterPro" id="IPR013149">
    <property type="entry name" value="ADH-like_C"/>
</dbReference>
<dbReference type="Proteomes" id="UP000033140">
    <property type="component" value="Unassembled WGS sequence"/>
</dbReference>
<dbReference type="Gene3D" id="3.40.50.720">
    <property type="entry name" value="NAD(P)-binding Rossmann-like Domain"/>
    <property type="match status" value="1"/>
</dbReference>
<evidence type="ECO:0000259" key="8">
    <source>
        <dbReference type="SMART" id="SM00829"/>
    </source>
</evidence>
<dbReference type="SUPFAM" id="SSF50129">
    <property type="entry name" value="GroES-like"/>
    <property type="match status" value="1"/>
</dbReference>
<dbReference type="STRING" id="698492.A0A0E9NQ57"/>
<dbReference type="InterPro" id="IPR002328">
    <property type="entry name" value="ADH_Zn_CS"/>
</dbReference>
<dbReference type="GO" id="GO:0005737">
    <property type="term" value="C:cytoplasm"/>
    <property type="evidence" value="ECO:0007669"/>
    <property type="project" value="TreeGrafter"/>
</dbReference>
<keyword evidence="4 7" id="KW-0862">Zinc</keyword>
<evidence type="ECO:0000313" key="10">
    <source>
        <dbReference type="Proteomes" id="UP000033140"/>
    </source>
</evidence>
<evidence type="ECO:0000256" key="6">
    <source>
        <dbReference type="ARBA" id="ARBA00023027"/>
    </source>
</evidence>
<comment type="cofactor">
    <cofactor evidence="1 7">
        <name>Zn(2+)</name>
        <dbReference type="ChEBI" id="CHEBI:29105"/>
    </cofactor>
</comment>
<dbReference type="PANTHER" id="PTHR42940">
    <property type="entry name" value="ALCOHOL DEHYDROGENASE 1-RELATED"/>
    <property type="match status" value="1"/>
</dbReference>
<reference evidence="9 10" key="1">
    <citation type="journal article" date="2011" name="J. Gen. Appl. Microbiol.">
        <title>Draft genome sequencing of the enigmatic yeast Saitoella complicata.</title>
        <authorList>
            <person name="Nishida H."/>
            <person name="Hamamoto M."/>
            <person name="Sugiyama J."/>
        </authorList>
    </citation>
    <scope>NUCLEOTIDE SEQUENCE [LARGE SCALE GENOMIC DNA]</scope>
    <source>
        <strain evidence="9 10">NRRL Y-17804</strain>
    </source>
</reference>
<keyword evidence="6" id="KW-0520">NAD</keyword>
<keyword evidence="5" id="KW-0560">Oxidoreductase</keyword>
<dbReference type="InterPro" id="IPR036291">
    <property type="entry name" value="NAD(P)-bd_dom_sf"/>
</dbReference>
<dbReference type="Pfam" id="PF08240">
    <property type="entry name" value="ADH_N"/>
    <property type="match status" value="1"/>
</dbReference>
<reference evidence="9 10" key="2">
    <citation type="journal article" date="2014" name="J. Gen. Appl. Microbiol.">
        <title>The early diverging ascomycetous budding yeast Saitoella complicata has three histone deacetylases belonging to the Clr6, Hos2, and Rpd3 lineages.</title>
        <authorList>
            <person name="Nishida H."/>
            <person name="Matsumoto T."/>
            <person name="Kondo S."/>
            <person name="Hamamoto M."/>
            <person name="Yoshikawa H."/>
        </authorList>
    </citation>
    <scope>NUCLEOTIDE SEQUENCE [LARGE SCALE GENOMIC DNA]</scope>
    <source>
        <strain evidence="9 10">NRRL Y-17804</strain>
    </source>
</reference>
<dbReference type="FunFam" id="3.40.50.720:FF:000039">
    <property type="entry name" value="Alcohol dehydrogenase AdhP"/>
    <property type="match status" value="1"/>
</dbReference>
<evidence type="ECO:0000256" key="4">
    <source>
        <dbReference type="ARBA" id="ARBA00022833"/>
    </source>
</evidence>
<dbReference type="EMBL" id="BACD03000055">
    <property type="protein sequence ID" value="GAO51923.1"/>
    <property type="molecule type" value="Genomic_DNA"/>
</dbReference>
<reference evidence="9 10" key="3">
    <citation type="journal article" date="2015" name="Genome Announc.">
        <title>Draft Genome Sequence of the Archiascomycetous Yeast Saitoella complicata.</title>
        <authorList>
            <person name="Yamauchi K."/>
            <person name="Kondo S."/>
            <person name="Hamamoto M."/>
            <person name="Takahashi Y."/>
            <person name="Ogura Y."/>
            <person name="Hayashi T."/>
            <person name="Nishida H."/>
        </authorList>
    </citation>
    <scope>NUCLEOTIDE SEQUENCE [LARGE SCALE GENOMIC DNA]</scope>
    <source>
        <strain evidence="9 10">NRRL Y-17804</strain>
    </source>
</reference>
<dbReference type="GO" id="GO:0008270">
    <property type="term" value="F:zinc ion binding"/>
    <property type="evidence" value="ECO:0007669"/>
    <property type="project" value="InterPro"/>
</dbReference>
<protein>
    <recommendedName>
        <fullName evidence="8">Enoyl reductase (ER) domain-containing protein</fullName>
    </recommendedName>
</protein>
<dbReference type="RefSeq" id="XP_019025806.1">
    <property type="nucleotide sequence ID" value="XM_019166742.1"/>
</dbReference>
<dbReference type="InterPro" id="IPR013154">
    <property type="entry name" value="ADH-like_N"/>
</dbReference>
<evidence type="ECO:0000256" key="7">
    <source>
        <dbReference type="RuleBase" id="RU361277"/>
    </source>
</evidence>
<keyword evidence="10" id="KW-1185">Reference proteome</keyword>
<evidence type="ECO:0000256" key="5">
    <source>
        <dbReference type="ARBA" id="ARBA00023002"/>
    </source>
</evidence>
<dbReference type="OMA" id="AHGALIC"/>
<dbReference type="SMART" id="SM00829">
    <property type="entry name" value="PKS_ER"/>
    <property type="match status" value="1"/>
</dbReference>
<dbReference type="CDD" id="cd08297">
    <property type="entry name" value="CAD3"/>
    <property type="match status" value="1"/>
</dbReference>
<dbReference type="GO" id="GO:0004022">
    <property type="term" value="F:alcohol dehydrogenase (NAD+) activity"/>
    <property type="evidence" value="ECO:0007669"/>
    <property type="project" value="TreeGrafter"/>
</dbReference>
<comment type="caution">
    <text evidence="9">The sequence shown here is derived from an EMBL/GenBank/DDBJ whole genome shotgun (WGS) entry which is preliminary data.</text>
</comment>
<sequence>MPSAESVPSTSLAAIQDPKTNLITACERETPTPSPTQVLVKVTHAGVCASDLHLARKDLPYLQPTVSIGGHEGVGNIVALGDDVKGDWQIGDKVAVRWLHYVCKGTTTDANGNTCEPCTTGYENLCPSRKVTGKDIEGCFAQYAVADSRYLVRIPPNVSDAEAAPILCAGVTVYKALKISQLKEGSWVAVAGAGGGLGHLAIQYAKAMGYKPLALDAGKKEICMELGAEAYVDIMETKDCVKDVQDITGGGAHGALICASSARAYADAVKYLRRAGTLICIGLPPKPSPIPVLPEDFIARGIRIMGTSTGTLPDTVEALEFLARGQIKPRIEVRGLGDVEEVLKEIEGAKVNGRIVIKM</sequence>
<evidence type="ECO:0000256" key="2">
    <source>
        <dbReference type="ARBA" id="ARBA00008072"/>
    </source>
</evidence>
<evidence type="ECO:0000256" key="1">
    <source>
        <dbReference type="ARBA" id="ARBA00001947"/>
    </source>
</evidence>
<dbReference type="AlphaFoldDB" id="A0A0E9NQ57"/>
<name>A0A0E9NQ57_SAICN</name>
<dbReference type="InterPro" id="IPR011032">
    <property type="entry name" value="GroES-like_sf"/>
</dbReference>
<keyword evidence="3 7" id="KW-0479">Metal-binding</keyword>
<evidence type="ECO:0000256" key="3">
    <source>
        <dbReference type="ARBA" id="ARBA00022723"/>
    </source>
</evidence>
<dbReference type="InterPro" id="IPR020843">
    <property type="entry name" value="ER"/>
</dbReference>
<organism evidence="9 10">
    <name type="scientific">Saitoella complicata (strain BCRC 22490 / CBS 7301 / JCM 7358 / NBRC 10748 / NRRL Y-17804)</name>
    <dbReference type="NCBI Taxonomy" id="698492"/>
    <lineage>
        <taxon>Eukaryota</taxon>
        <taxon>Fungi</taxon>
        <taxon>Dikarya</taxon>
        <taxon>Ascomycota</taxon>
        <taxon>Taphrinomycotina</taxon>
        <taxon>Taphrinomycotina incertae sedis</taxon>
        <taxon>Saitoella</taxon>
    </lineage>
</organism>
<evidence type="ECO:0000313" key="9">
    <source>
        <dbReference type="EMBL" id="GAO51923.1"/>
    </source>
</evidence>
<dbReference type="OrthoDB" id="1879366at2759"/>
<comment type="similarity">
    <text evidence="2 7">Belongs to the zinc-containing alcohol dehydrogenase family.</text>
</comment>
<accession>A0A0E9NQ57</accession>
<proteinExistence type="inferred from homology"/>
<dbReference type="PANTHER" id="PTHR42940:SF2">
    <property type="entry name" value="DEHYDROGENASE FAMILY OXIDOREDUCTASE, PUTATIVE (JCVI)-RELATED"/>
    <property type="match status" value="1"/>
</dbReference>
<gene>
    <name evidence="9" type="ORF">G7K_6011-t1</name>
</gene>
<dbReference type="Gene3D" id="3.90.180.10">
    <property type="entry name" value="Medium-chain alcohol dehydrogenases, catalytic domain"/>
    <property type="match status" value="1"/>
</dbReference>
<dbReference type="SUPFAM" id="SSF51735">
    <property type="entry name" value="NAD(P)-binding Rossmann-fold domains"/>
    <property type="match status" value="1"/>
</dbReference>
<feature type="domain" description="Enoyl reductase (ER)" evidence="8">
    <location>
        <begin position="13"/>
        <end position="357"/>
    </location>
</feature>
<dbReference type="PROSITE" id="PS00059">
    <property type="entry name" value="ADH_ZINC"/>
    <property type="match status" value="1"/>
</dbReference>